<accession>A0AAN8B412</accession>
<evidence type="ECO:0000256" key="1">
    <source>
        <dbReference type="SAM" id="MobiDB-lite"/>
    </source>
</evidence>
<dbReference type="Proteomes" id="UP001335648">
    <property type="component" value="Unassembled WGS sequence"/>
</dbReference>
<evidence type="ECO:0000313" key="3">
    <source>
        <dbReference type="Proteomes" id="UP001335648"/>
    </source>
</evidence>
<proteinExistence type="predicted"/>
<dbReference type="EMBL" id="JAULUE010002066">
    <property type="protein sequence ID" value="KAK5877713.1"/>
    <property type="molecule type" value="Genomic_DNA"/>
</dbReference>
<dbReference type="AlphaFoldDB" id="A0AAN8B412"/>
<feature type="region of interest" description="Disordered" evidence="1">
    <location>
        <begin position="1"/>
        <end position="26"/>
    </location>
</feature>
<evidence type="ECO:0000313" key="2">
    <source>
        <dbReference type="EMBL" id="KAK5877713.1"/>
    </source>
</evidence>
<gene>
    <name evidence="2" type="ORF">CesoFtcFv8_025192</name>
</gene>
<feature type="region of interest" description="Disordered" evidence="1">
    <location>
        <begin position="70"/>
        <end position="100"/>
    </location>
</feature>
<keyword evidence="3" id="KW-1185">Reference proteome</keyword>
<name>A0AAN8B412_9TELE</name>
<protein>
    <submittedName>
        <fullName evidence="2">Uncharacterized protein</fullName>
    </submittedName>
</protein>
<sequence>MRASATTPTVMVPASDEPEDSRQDHLNPLINHKVPRHLGQTLAVAEHQPCNAMVINLERYSAREVHPRRCYRNTPDGGPERNLHDLAPDRPYRSLGEGVN</sequence>
<comment type="caution">
    <text evidence="2">The sequence shown here is derived from an EMBL/GenBank/DDBJ whole genome shotgun (WGS) entry which is preliminary data.</text>
</comment>
<organism evidence="2 3">
    <name type="scientific">Champsocephalus esox</name>
    <name type="common">pike icefish</name>
    <dbReference type="NCBI Taxonomy" id="159716"/>
    <lineage>
        <taxon>Eukaryota</taxon>
        <taxon>Metazoa</taxon>
        <taxon>Chordata</taxon>
        <taxon>Craniata</taxon>
        <taxon>Vertebrata</taxon>
        <taxon>Euteleostomi</taxon>
        <taxon>Actinopterygii</taxon>
        <taxon>Neopterygii</taxon>
        <taxon>Teleostei</taxon>
        <taxon>Neoteleostei</taxon>
        <taxon>Acanthomorphata</taxon>
        <taxon>Eupercaria</taxon>
        <taxon>Perciformes</taxon>
        <taxon>Notothenioidei</taxon>
        <taxon>Channichthyidae</taxon>
        <taxon>Champsocephalus</taxon>
    </lineage>
</organism>
<feature type="compositionally biased region" description="Basic and acidic residues" evidence="1">
    <location>
        <begin position="78"/>
        <end position="92"/>
    </location>
</feature>
<reference evidence="2 3" key="1">
    <citation type="journal article" date="2023" name="Mol. Biol. Evol.">
        <title>Genomics of Secondarily Temperate Adaptation in the Only Non-Antarctic Icefish.</title>
        <authorList>
            <person name="Rivera-Colon A.G."/>
            <person name="Rayamajhi N."/>
            <person name="Minhas B.F."/>
            <person name="Madrigal G."/>
            <person name="Bilyk K.T."/>
            <person name="Yoon V."/>
            <person name="Hune M."/>
            <person name="Gregory S."/>
            <person name="Cheng C.H.C."/>
            <person name="Catchen J.M."/>
        </authorList>
    </citation>
    <scope>NUCLEOTIDE SEQUENCE [LARGE SCALE GENOMIC DNA]</scope>
    <source>
        <strain evidence="2">JC2023a</strain>
    </source>
</reference>